<keyword evidence="1" id="KW-1133">Transmembrane helix</keyword>
<sequence>MDEILYLEPDEEITSVIDKMKTAKSARLGLVVPREATLLQSVVNLRLLLREAAALGKEIAIVTSDKIGRNLAAQIGIPVYNSIEEQAPVFQPPPPKPSSEEIIEIDMAQKTEEPQKAPKGVQVHHFQEDSVVWRRNKPPVLKPQAQDKLVSPKISAPKPPKDFSKYKKVFWPILAILVVLLGIATYLLLPKAYVTIFVPSEDLKKQVQLVISSKVSGADTRQNILPGDLVEVSKEAQGNFPATGKKNIGEKASGTITLYNTLDSNNHNLAAGTQLSNSSKTFLLKSQVVIPGAGVSGGSIIPGTVKADIEAENPGEDYNVKAGRFTIMGLSAAEQEKIYGQSTSDLTGGLSKEVQVVSQSDYDQAKQKLVDELQTTLNQDFQAKIKEKKALDKAIVNPDPEVTSTAGVDQEAKEFEMKVKLTKKAMVFSFPDLKAFLSEILEEQVPSDKIVAIPNDNDIGLEVKETAYDKGEMAIAANVTAKIASKVSQDKIKTAILGKSRNEAESFIKGQEGVARVEINFRPSWWFKKIPDLERNVDVRIEYFSE</sequence>
<keyword evidence="1" id="KW-0472">Membrane</keyword>
<organism evidence="3 4">
    <name type="scientific">Candidatus Berkelbacteria bacterium RBG_13_40_8</name>
    <dbReference type="NCBI Taxonomy" id="1797467"/>
    <lineage>
        <taxon>Bacteria</taxon>
        <taxon>Candidatus Berkelbacteria</taxon>
    </lineage>
</organism>
<feature type="domain" description="Baseplate protein J-like barrel" evidence="2">
    <location>
        <begin position="266"/>
        <end position="334"/>
    </location>
</feature>
<dbReference type="Proteomes" id="UP000178764">
    <property type="component" value="Unassembled WGS sequence"/>
</dbReference>
<accession>A0A1F5DQJ6</accession>
<dbReference type="AlphaFoldDB" id="A0A1F5DQJ6"/>
<dbReference type="Pfam" id="PF04865">
    <property type="entry name" value="Baseplate_J"/>
    <property type="match status" value="1"/>
</dbReference>
<dbReference type="EMBL" id="MEZT01000002">
    <property type="protein sequence ID" value="OGD57403.1"/>
    <property type="molecule type" value="Genomic_DNA"/>
</dbReference>
<reference evidence="3 4" key="1">
    <citation type="journal article" date="2016" name="Nat. Commun.">
        <title>Thousands of microbial genomes shed light on interconnected biogeochemical processes in an aquifer system.</title>
        <authorList>
            <person name="Anantharaman K."/>
            <person name="Brown C.T."/>
            <person name="Hug L.A."/>
            <person name="Sharon I."/>
            <person name="Castelle C.J."/>
            <person name="Probst A.J."/>
            <person name="Thomas B.C."/>
            <person name="Singh A."/>
            <person name="Wilkins M.J."/>
            <person name="Karaoz U."/>
            <person name="Brodie E.L."/>
            <person name="Williams K.H."/>
            <person name="Hubbard S.S."/>
            <person name="Banfield J.F."/>
        </authorList>
    </citation>
    <scope>NUCLEOTIDE SEQUENCE [LARGE SCALE GENOMIC DNA]</scope>
</reference>
<evidence type="ECO:0000313" key="4">
    <source>
        <dbReference type="Proteomes" id="UP000178764"/>
    </source>
</evidence>
<comment type="caution">
    <text evidence="3">The sequence shown here is derived from an EMBL/GenBank/DDBJ whole genome shotgun (WGS) entry which is preliminary data.</text>
</comment>
<name>A0A1F5DQJ6_9BACT</name>
<feature type="transmembrane region" description="Helical" evidence="1">
    <location>
        <begin position="169"/>
        <end position="189"/>
    </location>
</feature>
<evidence type="ECO:0000259" key="2">
    <source>
        <dbReference type="Pfam" id="PF04865"/>
    </source>
</evidence>
<gene>
    <name evidence="3" type="ORF">A2V71_00155</name>
</gene>
<proteinExistence type="predicted"/>
<evidence type="ECO:0000256" key="1">
    <source>
        <dbReference type="SAM" id="Phobius"/>
    </source>
</evidence>
<evidence type="ECO:0000313" key="3">
    <source>
        <dbReference type="EMBL" id="OGD57403.1"/>
    </source>
</evidence>
<protein>
    <recommendedName>
        <fullName evidence="2">Baseplate protein J-like barrel domain-containing protein</fullName>
    </recommendedName>
</protein>
<dbReference type="InterPro" id="IPR006949">
    <property type="entry name" value="Barrel_Baseplate_J-like"/>
</dbReference>
<keyword evidence="1" id="KW-0812">Transmembrane</keyword>